<evidence type="ECO:0000313" key="3">
    <source>
        <dbReference type="Proteomes" id="UP001189429"/>
    </source>
</evidence>
<dbReference type="Proteomes" id="UP001189429">
    <property type="component" value="Unassembled WGS sequence"/>
</dbReference>
<reference evidence="2" key="1">
    <citation type="submission" date="2023-10" db="EMBL/GenBank/DDBJ databases">
        <authorList>
            <person name="Chen Y."/>
            <person name="Shah S."/>
            <person name="Dougan E. K."/>
            <person name="Thang M."/>
            <person name="Chan C."/>
        </authorList>
    </citation>
    <scope>NUCLEOTIDE SEQUENCE [LARGE SCALE GENOMIC DNA]</scope>
</reference>
<organism evidence="2 3">
    <name type="scientific">Prorocentrum cordatum</name>
    <dbReference type="NCBI Taxonomy" id="2364126"/>
    <lineage>
        <taxon>Eukaryota</taxon>
        <taxon>Sar</taxon>
        <taxon>Alveolata</taxon>
        <taxon>Dinophyceae</taxon>
        <taxon>Prorocentrales</taxon>
        <taxon>Prorocentraceae</taxon>
        <taxon>Prorocentrum</taxon>
    </lineage>
</organism>
<protein>
    <submittedName>
        <fullName evidence="2">Uncharacterized protein</fullName>
    </submittedName>
</protein>
<proteinExistence type="predicted"/>
<sequence>LALSRARNWAGCSCPRGRAQPSGGRSAVAERFAAPMASAPAASPASAAAASGPAAAESFFAEGALVKDQQGNFAVATATWTARDASARLSALPVEKVEGCSRHGGAAAATARWRFKRQSPRVESASEGRLAGLGAHLVPRIAAKKDLSLKWANSCYVMVEREAAGPTTQAPDAVTVAAMIRGLREEGFALSPRGAASILPTRPRSPDVVAERVRGRSTGQRRPLPEMQRSVLHQEGAPAIGDSPGLAEDTLFRALTPRPRCGSRTKCSWNESATSSEFESALPVRAKANWPVDVSGARLVARGLADSLRSELRDVEAALTCAVLARVPQSRWLANVVVKIFQETDAARVEDDIHMPGQSGGCRVRCALACHGLFDIPLLPPVLAFSETMVDIMAIAVFVVHILRSKDPQAVPLGTVDDCTERRFAGTTRGIEAICHTLAHAGGVQVNYDRQAAYALKALFGRFNPTAADLFSVQAGRAGARAQAIRAAGCQVATPLEALQKFIQGDRLATNVDASAVLASFLGGTLRRAQDNALPPKAVVHVLLSRLGAPRLAEQLWQARLGAQGLQGEPVAFDAWFRIGMADRAQRQSLPLKRGGRWRVTMKREDGSTARAEKRSALADG</sequence>
<keyword evidence="3" id="KW-1185">Reference proteome</keyword>
<evidence type="ECO:0000256" key="1">
    <source>
        <dbReference type="SAM" id="MobiDB-lite"/>
    </source>
</evidence>
<dbReference type="EMBL" id="CAUYUJ010019671">
    <property type="protein sequence ID" value="CAK0892839.1"/>
    <property type="molecule type" value="Genomic_DNA"/>
</dbReference>
<evidence type="ECO:0000313" key="2">
    <source>
        <dbReference type="EMBL" id="CAK0892839.1"/>
    </source>
</evidence>
<comment type="caution">
    <text evidence="2">The sequence shown here is derived from an EMBL/GenBank/DDBJ whole genome shotgun (WGS) entry which is preliminary data.</text>
</comment>
<feature type="non-terminal residue" evidence="2">
    <location>
        <position position="1"/>
    </location>
</feature>
<gene>
    <name evidence="2" type="ORF">PCOR1329_LOCUS72386</name>
</gene>
<accession>A0ABN9X0S1</accession>
<feature type="region of interest" description="Disordered" evidence="1">
    <location>
        <begin position="196"/>
        <end position="221"/>
    </location>
</feature>
<feature type="non-terminal residue" evidence="2">
    <location>
        <position position="621"/>
    </location>
</feature>
<name>A0ABN9X0S1_9DINO</name>